<dbReference type="EMBL" id="GBXM01098721">
    <property type="protein sequence ID" value="JAH09856.1"/>
    <property type="molecule type" value="Transcribed_RNA"/>
</dbReference>
<sequence length="44" mass="4935">MQSKTYSRGVESKLRTDGRGCRPLLCPGTESPRKSTNHDLQSKK</sequence>
<organism evidence="2">
    <name type="scientific">Anguilla anguilla</name>
    <name type="common">European freshwater eel</name>
    <name type="synonym">Muraena anguilla</name>
    <dbReference type="NCBI Taxonomy" id="7936"/>
    <lineage>
        <taxon>Eukaryota</taxon>
        <taxon>Metazoa</taxon>
        <taxon>Chordata</taxon>
        <taxon>Craniata</taxon>
        <taxon>Vertebrata</taxon>
        <taxon>Euteleostomi</taxon>
        <taxon>Actinopterygii</taxon>
        <taxon>Neopterygii</taxon>
        <taxon>Teleostei</taxon>
        <taxon>Anguilliformes</taxon>
        <taxon>Anguillidae</taxon>
        <taxon>Anguilla</taxon>
    </lineage>
</organism>
<dbReference type="AlphaFoldDB" id="A0A0E9PZ11"/>
<name>A0A0E9PZ11_ANGAN</name>
<proteinExistence type="predicted"/>
<protein>
    <submittedName>
        <fullName evidence="2">Uncharacterized protein</fullName>
    </submittedName>
</protein>
<evidence type="ECO:0000313" key="2">
    <source>
        <dbReference type="EMBL" id="JAH09856.1"/>
    </source>
</evidence>
<feature type="region of interest" description="Disordered" evidence="1">
    <location>
        <begin position="1"/>
        <end position="44"/>
    </location>
</feature>
<reference evidence="2" key="2">
    <citation type="journal article" date="2015" name="Fish Shellfish Immunol.">
        <title>Early steps in the European eel (Anguilla anguilla)-Vibrio vulnificus interaction in the gills: Role of the RtxA13 toxin.</title>
        <authorList>
            <person name="Callol A."/>
            <person name="Pajuelo D."/>
            <person name="Ebbesson L."/>
            <person name="Teles M."/>
            <person name="MacKenzie S."/>
            <person name="Amaro C."/>
        </authorList>
    </citation>
    <scope>NUCLEOTIDE SEQUENCE</scope>
</reference>
<evidence type="ECO:0000256" key="1">
    <source>
        <dbReference type="SAM" id="MobiDB-lite"/>
    </source>
</evidence>
<feature type="compositionally biased region" description="Basic and acidic residues" evidence="1">
    <location>
        <begin position="10"/>
        <end position="20"/>
    </location>
</feature>
<feature type="compositionally biased region" description="Basic and acidic residues" evidence="1">
    <location>
        <begin position="31"/>
        <end position="44"/>
    </location>
</feature>
<accession>A0A0E9PZ11</accession>
<reference evidence="2" key="1">
    <citation type="submission" date="2014-11" db="EMBL/GenBank/DDBJ databases">
        <authorList>
            <person name="Amaro Gonzalez C."/>
        </authorList>
    </citation>
    <scope>NUCLEOTIDE SEQUENCE</scope>
</reference>